<name>A0A1C4WFD2_9ACTN</name>
<dbReference type="RefSeq" id="WP_091605312.1">
    <property type="nucleotide sequence ID" value="NZ_FMCX01000002.1"/>
</dbReference>
<proteinExistence type="predicted"/>
<keyword evidence="2" id="KW-1185">Reference proteome</keyword>
<dbReference type="AlphaFoldDB" id="A0A1C4WFD2"/>
<dbReference type="OrthoDB" id="3399388at2"/>
<protein>
    <submittedName>
        <fullName evidence="1">Uncharacterized protein</fullName>
    </submittedName>
</protein>
<evidence type="ECO:0000313" key="1">
    <source>
        <dbReference type="EMBL" id="SCE94913.1"/>
    </source>
</evidence>
<accession>A0A1C4WFD2</accession>
<sequence length="104" mass="11400">MVRVLILLLPLVVAILPLCLAVGRAVDRRAARAARWQVVHYGRDGHTVVAVGLLPRRGGAPLDEHVVDRIPQADPEWTTRFLRAREVAEERAFHLNSGGTALPG</sequence>
<gene>
    <name evidence="1" type="ORF">GA0070564_102226</name>
</gene>
<organism evidence="1 2">
    <name type="scientific">Micromonospora mirobrigensis</name>
    <dbReference type="NCBI Taxonomy" id="262898"/>
    <lineage>
        <taxon>Bacteria</taxon>
        <taxon>Bacillati</taxon>
        <taxon>Actinomycetota</taxon>
        <taxon>Actinomycetes</taxon>
        <taxon>Micromonosporales</taxon>
        <taxon>Micromonosporaceae</taxon>
        <taxon>Micromonospora</taxon>
    </lineage>
</organism>
<dbReference type="EMBL" id="FMCX01000002">
    <property type="protein sequence ID" value="SCE94913.1"/>
    <property type="molecule type" value="Genomic_DNA"/>
</dbReference>
<evidence type="ECO:0000313" key="2">
    <source>
        <dbReference type="Proteomes" id="UP000199504"/>
    </source>
</evidence>
<dbReference type="STRING" id="262898.GA0070564_102226"/>
<reference evidence="2" key="1">
    <citation type="submission" date="2016-06" db="EMBL/GenBank/DDBJ databases">
        <authorList>
            <person name="Varghese N."/>
            <person name="Submissions Spin"/>
        </authorList>
    </citation>
    <scope>NUCLEOTIDE SEQUENCE [LARGE SCALE GENOMIC DNA]</scope>
    <source>
        <strain evidence="2">DSM 44830</strain>
    </source>
</reference>
<dbReference type="Proteomes" id="UP000199504">
    <property type="component" value="Unassembled WGS sequence"/>
</dbReference>